<evidence type="ECO:0000256" key="1">
    <source>
        <dbReference type="ARBA" id="ARBA00022707"/>
    </source>
</evidence>
<sequence length="122" mass="13069">MGNICGKPEPAAFSQPGRRLDSAPPAPATAPLPDKQQRRRTMSGGRTLGGSSTTGTTDADDARRKAAAAAEARAQESSKGGKLHNQLQAQKKKTMTETLKEASNEERQRRDMDANVEILSHN</sequence>
<evidence type="ECO:0008006" key="7">
    <source>
        <dbReference type="Google" id="ProtNLM"/>
    </source>
</evidence>
<keyword evidence="1" id="KW-0519">Myristate</keyword>
<gene>
    <name evidence="5" type="ORF">VTK73DRAFT_1251</name>
</gene>
<accession>A0ABR3Y4A5</accession>
<keyword evidence="6" id="KW-1185">Reference proteome</keyword>
<feature type="region of interest" description="Disordered" evidence="4">
    <location>
        <begin position="1"/>
        <end position="122"/>
    </location>
</feature>
<evidence type="ECO:0000313" key="6">
    <source>
        <dbReference type="Proteomes" id="UP001586593"/>
    </source>
</evidence>
<feature type="compositionally biased region" description="Basic and acidic residues" evidence="4">
    <location>
        <begin position="94"/>
        <end position="113"/>
    </location>
</feature>
<organism evidence="5 6">
    <name type="scientific">Phialemonium thermophilum</name>
    <dbReference type="NCBI Taxonomy" id="223376"/>
    <lineage>
        <taxon>Eukaryota</taxon>
        <taxon>Fungi</taxon>
        <taxon>Dikarya</taxon>
        <taxon>Ascomycota</taxon>
        <taxon>Pezizomycotina</taxon>
        <taxon>Sordariomycetes</taxon>
        <taxon>Sordariomycetidae</taxon>
        <taxon>Cephalothecales</taxon>
        <taxon>Cephalothecaceae</taxon>
        <taxon>Phialemonium</taxon>
    </lineage>
</organism>
<evidence type="ECO:0000256" key="3">
    <source>
        <dbReference type="ARBA" id="ARBA00023288"/>
    </source>
</evidence>
<protein>
    <recommendedName>
        <fullName evidence="7">Small EDRK-rich factor-like N-terminal domain-containing protein</fullName>
    </recommendedName>
</protein>
<reference evidence="5 6" key="1">
    <citation type="journal article" date="2024" name="Commun. Biol.">
        <title>Comparative genomic analysis of thermophilic fungi reveals convergent evolutionary adaptations and gene losses.</title>
        <authorList>
            <person name="Steindorff A.S."/>
            <person name="Aguilar-Pontes M.V."/>
            <person name="Robinson A.J."/>
            <person name="Andreopoulos B."/>
            <person name="LaButti K."/>
            <person name="Kuo A."/>
            <person name="Mondo S."/>
            <person name="Riley R."/>
            <person name="Otillar R."/>
            <person name="Haridas S."/>
            <person name="Lipzen A."/>
            <person name="Grimwood J."/>
            <person name="Schmutz J."/>
            <person name="Clum A."/>
            <person name="Reid I.D."/>
            <person name="Moisan M.C."/>
            <person name="Butler G."/>
            <person name="Nguyen T.T.M."/>
            <person name="Dewar K."/>
            <person name="Conant G."/>
            <person name="Drula E."/>
            <person name="Henrissat B."/>
            <person name="Hansel C."/>
            <person name="Singer S."/>
            <person name="Hutchinson M.I."/>
            <person name="de Vries R.P."/>
            <person name="Natvig D.O."/>
            <person name="Powell A.J."/>
            <person name="Tsang A."/>
            <person name="Grigoriev I.V."/>
        </authorList>
    </citation>
    <scope>NUCLEOTIDE SEQUENCE [LARGE SCALE GENOMIC DNA]</scope>
    <source>
        <strain evidence="5 6">ATCC 24622</strain>
    </source>
</reference>
<evidence type="ECO:0000256" key="4">
    <source>
        <dbReference type="SAM" id="MobiDB-lite"/>
    </source>
</evidence>
<evidence type="ECO:0000256" key="2">
    <source>
        <dbReference type="ARBA" id="ARBA00023139"/>
    </source>
</evidence>
<dbReference type="Proteomes" id="UP001586593">
    <property type="component" value="Unassembled WGS sequence"/>
</dbReference>
<evidence type="ECO:0000313" key="5">
    <source>
        <dbReference type="EMBL" id="KAL1882731.1"/>
    </source>
</evidence>
<dbReference type="InterPro" id="IPR031632">
    <property type="entry name" value="SVIP"/>
</dbReference>
<dbReference type="EMBL" id="JAZHXJ010000013">
    <property type="protein sequence ID" value="KAL1882731.1"/>
    <property type="molecule type" value="Genomic_DNA"/>
</dbReference>
<feature type="compositionally biased region" description="Low complexity" evidence="4">
    <location>
        <begin position="42"/>
        <end position="57"/>
    </location>
</feature>
<dbReference type="Pfam" id="PF15811">
    <property type="entry name" value="SVIP"/>
    <property type="match status" value="1"/>
</dbReference>
<comment type="caution">
    <text evidence="5">The sequence shown here is derived from an EMBL/GenBank/DDBJ whole genome shotgun (WGS) entry which is preliminary data.</text>
</comment>
<name>A0ABR3Y4A5_9PEZI</name>
<proteinExistence type="predicted"/>
<keyword evidence="2" id="KW-0564">Palmitate</keyword>
<keyword evidence="3" id="KW-0449">Lipoprotein</keyword>